<reference evidence="1" key="1">
    <citation type="submission" date="2018-05" db="EMBL/GenBank/DDBJ databases">
        <authorList>
            <person name="Lanie J.A."/>
            <person name="Ng W.-L."/>
            <person name="Kazmierczak K.M."/>
            <person name="Andrzejewski T.M."/>
            <person name="Davidsen T.M."/>
            <person name="Wayne K.J."/>
            <person name="Tettelin H."/>
            <person name="Glass J.I."/>
            <person name="Rusch D."/>
            <person name="Podicherti R."/>
            <person name="Tsui H.-C.T."/>
            <person name="Winkler M.E."/>
        </authorList>
    </citation>
    <scope>NUCLEOTIDE SEQUENCE</scope>
</reference>
<sequence length="77" mass="8570">QLYQLPASLIDREPGTKQYSDLTKEMSGNSAFEELVGELEAAYDARNQSSSSSLTTPPLSPKVDQFLREMGQQFEGR</sequence>
<name>A0A382SM60_9ZZZZ</name>
<evidence type="ECO:0000313" key="1">
    <source>
        <dbReference type="EMBL" id="SVD10979.1"/>
    </source>
</evidence>
<dbReference type="AlphaFoldDB" id="A0A382SM60"/>
<gene>
    <name evidence="1" type="ORF">METZ01_LOCUS363833</name>
</gene>
<proteinExistence type="predicted"/>
<feature type="non-terminal residue" evidence="1">
    <location>
        <position position="1"/>
    </location>
</feature>
<dbReference type="EMBL" id="UINC01130115">
    <property type="protein sequence ID" value="SVD10979.1"/>
    <property type="molecule type" value="Genomic_DNA"/>
</dbReference>
<organism evidence="1">
    <name type="scientific">marine metagenome</name>
    <dbReference type="NCBI Taxonomy" id="408172"/>
    <lineage>
        <taxon>unclassified sequences</taxon>
        <taxon>metagenomes</taxon>
        <taxon>ecological metagenomes</taxon>
    </lineage>
</organism>
<protein>
    <submittedName>
        <fullName evidence="1">Uncharacterized protein</fullName>
    </submittedName>
</protein>
<accession>A0A382SM60</accession>